<dbReference type="PROSITE" id="PS50222">
    <property type="entry name" value="EF_HAND_2"/>
    <property type="match status" value="1"/>
</dbReference>
<dbReference type="EMBL" id="PQFF01000420">
    <property type="protein sequence ID" value="RHZ51235.1"/>
    <property type="molecule type" value="Genomic_DNA"/>
</dbReference>
<dbReference type="GO" id="GO:0005509">
    <property type="term" value="F:calcium ion binding"/>
    <property type="evidence" value="ECO:0007669"/>
    <property type="project" value="InterPro"/>
</dbReference>
<protein>
    <recommendedName>
        <fullName evidence="1">EF-hand domain-containing protein</fullName>
    </recommendedName>
</protein>
<feature type="domain" description="EF-hand" evidence="1">
    <location>
        <begin position="169"/>
        <end position="204"/>
    </location>
</feature>
<accession>A0A397GJW4</accession>
<proteinExistence type="predicted"/>
<dbReference type="STRING" id="1348612.A0A397GJW4"/>
<comment type="caution">
    <text evidence="2">The sequence shown here is derived from an EMBL/GenBank/DDBJ whole genome shotgun (WGS) entry which is preliminary data.</text>
</comment>
<dbReference type="Proteomes" id="UP000266861">
    <property type="component" value="Unassembled WGS sequence"/>
</dbReference>
<evidence type="ECO:0000259" key="1">
    <source>
        <dbReference type="PROSITE" id="PS50222"/>
    </source>
</evidence>
<dbReference type="PANTHER" id="PTHR34825:SF2">
    <property type="entry name" value="AAA-ATPASE-LIKE DOMAIN-CONTAINING PROTEIN"/>
    <property type="match status" value="1"/>
</dbReference>
<keyword evidence="3" id="KW-1185">Reference proteome</keyword>
<gene>
    <name evidence="2" type="ORF">Glove_481g111</name>
</gene>
<dbReference type="InterPro" id="IPR002048">
    <property type="entry name" value="EF_hand_dom"/>
</dbReference>
<name>A0A397GJW4_9GLOM</name>
<evidence type="ECO:0000313" key="3">
    <source>
        <dbReference type="Proteomes" id="UP000266861"/>
    </source>
</evidence>
<dbReference type="InterPro" id="IPR018631">
    <property type="entry name" value="AAA-ATPase-like_dom"/>
</dbReference>
<organism evidence="2 3">
    <name type="scientific">Diversispora epigaea</name>
    <dbReference type="NCBI Taxonomy" id="1348612"/>
    <lineage>
        <taxon>Eukaryota</taxon>
        <taxon>Fungi</taxon>
        <taxon>Fungi incertae sedis</taxon>
        <taxon>Mucoromycota</taxon>
        <taxon>Glomeromycotina</taxon>
        <taxon>Glomeromycetes</taxon>
        <taxon>Diversisporales</taxon>
        <taxon>Diversisporaceae</taxon>
        <taxon>Diversispora</taxon>
    </lineage>
</organism>
<sequence length="691" mass="80362">MNIKFSSLFFNNACVIWRNRRLSHFFHFPLFHLFPRFLSEAPSSKPLKILLNCSFVKLREESGYYLDKTRFIPKIESLNANAILSLRPRRFGKTLFLSTLSSYYDIKNKGRFKQLFGDLNIGNNPTPLASSFLVLELNFAGLRTNKTYDIFEEDFYKTLNTDFNRFMYRYKQELGDHFQLFDKKESALVNFKELLNAVEFSGHKLYVFIDEYDAGMNEALKNETILQSLTVRNKNEDTSVQCKIESMDSSFKQFYSRLKGACNMDIARVFQTGVTPVVLAEFTSGFNISEDLALDKEFWDLYGFKKSEVDLLLNKAFGNSLLSNVKERLITWLKEENDGYFFHPSQPEGIFNTARVLYCIRKFMKQKKELDDSLDPSVIFNTLLDFPSDPQTLPSQTTLDLIVNNPLGKSILTEALNQNPLKLKKDIEQRFRLTNIRELATDRTPLLSFMFYTGALTYKPRSPGSFEYELQVPNHIAKREFIAEALKIYNWKEEDPISVRKCLQILEGEDNIEPLCRFIEKVLLEPLKDNSVVYSNEEVLKQTFMNAFILTYREDIEPEFQVSNFDKKAIDLIKKGAEGRIAIEFGNIKIGDINFGVNLGDWNKATKVSLSLLEKSEDEILNLETVDFKTSNRYNPNLITIRKFLDDKIEKSNVYLTALKKRNDVKLKSMFIVLRIGLHRLISRRVYRSNE</sequence>
<evidence type="ECO:0000313" key="2">
    <source>
        <dbReference type="EMBL" id="RHZ51235.1"/>
    </source>
</evidence>
<dbReference type="Pfam" id="PF09820">
    <property type="entry name" value="AAA-ATPase_like"/>
    <property type="match status" value="1"/>
</dbReference>
<dbReference type="OrthoDB" id="5380555at2759"/>
<reference evidence="2 3" key="1">
    <citation type="submission" date="2018-08" db="EMBL/GenBank/DDBJ databases">
        <title>Genome and evolution of the arbuscular mycorrhizal fungus Diversispora epigaea (formerly Glomus versiforme) and its bacterial endosymbionts.</title>
        <authorList>
            <person name="Sun X."/>
            <person name="Fei Z."/>
            <person name="Harrison M."/>
        </authorList>
    </citation>
    <scope>NUCLEOTIDE SEQUENCE [LARGE SCALE GENOMIC DNA]</scope>
    <source>
        <strain evidence="2 3">IT104</strain>
    </source>
</reference>
<dbReference type="PANTHER" id="PTHR34825">
    <property type="entry name" value="CONSERVED PROTEIN, WITH A WEAK D-GALACTARATE DEHYDRATASE/ALTRONATE HYDROLASE DOMAIN"/>
    <property type="match status" value="1"/>
</dbReference>
<dbReference type="AlphaFoldDB" id="A0A397GJW4"/>